<dbReference type="Gene3D" id="6.10.250.690">
    <property type="match status" value="1"/>
</dbReference>
<feature type="DNA-binding region" description="OmpR/PhoB-type" evidence="9">
    <location>
        <begin position="136"/>
        <end position="235"/>
    </location>
</feature>
<evidence type="ECO:0000256" key="3">
    <source>
        <dbReference type="ARBA" id="ARBA00023012"/>
    </source>
</evidence>
<feature type="domain" description="Response regulatory" evidence="10">
    <location>
        <begin position="4"/>
        <end position="117"/>
    </location>
</feature>
<dbReference type="FunFam" id="3.40.50.2300:FF:000001">
    <property type="entry name" value="DNA-binding response regulator PhoB"/>
    <property type="match status" value="1"/>
</dbReference>
<feature type="modified residue" description="4-aspartylphosphate" evidence="8">
    <location>
        <position position="53"/>
    </location>
</feature>
<protein>
    <recommendedName>
        <fullName evidence="1">Stage 0 sporulation protein A homolog</fullName>
    </recommendedName>
</protein>
<keyword evidence="5 9" id="KW-0238">DNA-binding</keyword>
<dbReference type="FunFam" id="1.10.10.10:FF:000018">
    <property type="entry name" value="DNA-binding response regulator ResD"/>
    <property type="match status" value="1"/>
</dbReference>
<dbReference type="GO" id="GO:0000976">
    <property type="term" value="F:transcription cis-regulatory region binding"/>
    <property type="evidence" value="ECO:0007669"/>
    <property type="project" value="TreeGrafter"/>
</dbReference>
<dbReference type="Gene3D" id="1.10.10.10">
    <property type="entry name" value="Winged helix-like DNA-binding domain superfamily/Winged helix DNA-binding domain"/>
    <property type="match status" value="1"/>
</dbReference>
<dbReference type="GO" id="GO:0006355">
    <property type="term" value="P:regulation of DNA-templated transcription"/>
    <property type="evidence" value="ECO:0007669"/>
    <property type="project" value="InterPro"/>
</dbReference>
<evidence type="ECO:0000256" key="6">
    <source>
        <dbReference type="ARBA" id="ARBA00023163"/>
    </source>
</evidence>
<dbReference type="Pfam" id="PF00072">
    <property type="entry name" value="Response_reg"/>
    <property type="match status" value="1"/>
</dbReference>
<sequence>MKYKVLIAEDDNDIVDILKLYLENEGYEVLAANDGQEALNIITKNKIDLAVLDIMMPKLNGYEVTKNIREVSNMPILILSAKNLDSDKILGLDLGADDYIAKPFNPLEVIARVKSLLRRCYSLNNDMTNNEKERKESVIKVGDIKVNLETFVISKNDEEIILTPSEYKILTTFMKSPGRVYTKVQIGEIIKGDYSMIDENSIMVHISRLREKIENDPKNPTYIKTIRGVGYKIEKIKEN</sequence>
<dbReference type="InterPro" id="IPR036388">
    <property type="entry name" value="WH-like_DNA-bd_sf"/>
</dbReference>
<evidence type="ECO:0000313" key="13">
    <source>
        <dbReference type="Proteomes" id="UP000199068"/>
    </source>
</evidence>
<feature type="domain" description="OmpR/PhoB-type" evidence="11">
    <location>
        <begin position="136"/>
        <end position="235"/>
    </location>
</feature>
<evidence type="ECO:0000256" key="5">
    <source>
        <dbReference type="ARBA" id="ARBA00023125"/>
    </source>
</evidence>
<proteinExistence type="predicted"/>
<dbReference type="PANTHER" id="PTHR48111">
    <property type="entry name" value="REGULATOR OF RPOS"/>
    <property type="match status" value="1"/>
</dbReference>
<organism evidence="12 13">
    <name type="scientific">Romboutsia lituseburensis DSM 797</name>
    <dbReference type="NCBI Taxonomy" id="1121325"/>
    <lineage>
        <taxon>Bacteria</taxon>
        <taxon>Bacillati</taxon>
        <taxon>Bacillota</taxon>
        <taxon>Clostridia</taxon>
        <taxon>Peptostreptococcales</taxon>
        <taxon>Peptostreptococcaceae</taxon>
        <taxon>Romboutsia</taxon>
    </lineage>
</organism>
<keyword evidence="6" id="KW-0804">Transcription</keyword>
<dbReference type="InterPro" id="IPR001789">
    <property type="entry name" value="Sig_transdc_resp-reg_receiver"/>
</dbReference>
<dbReference type="Proteomes" id="UP000199068">
    <property type="component" value="Unassembled WGS sequence"/>
</dbReference>
<dbReference type="GO" id="GO:0005829">
    <property type="term" value="C:cytosol"/>
    <property type="evidence" value="ECO:0007669"/>
    <property type="project" value="TreeGrafter"/>
</dbReference>
<evidence type="ECO:0000256" key="7">
    <source>
        <dbReference type="ARBA" id="ARBA00024867"/>
    </source>
</evidence>
<dbReference type="SUPFAM" id="SSF46894">
    <property type="entry name" value="C-terminal effector domain of the bipartite response regulators"/>
    <property type="match status" value="1"/>
</dbReference>
<evidence type="ECO:0000256" key="9">
    <source>
        <dbReference type="PROSITE-ProRule" id="PRU01091"/>
    </source>
</evidence>
<dbReference type="RefSeq" id="WP_092723118.1">
    <property type="nucleotide sequence ID" value="NZ_FNGW01000002.1"/>
</dbReference>
<dbReference type="EMBL" id="FNGW01000002">
    <property type="protein sequence ID" value="SDL49203.1"/>
    <property type="molecule type" value="Genomic_DNA"/>
</dbReference>
<dbReference type="InterPro" id="IPR016032">
    <property type="entry name" value="Sig_transdc_resp-reg_C-effctor"/>
</dbReference>
<evidence type="ECO:0000259" key="11">
    <source>
        <dbReference type="PROSITE" id="PS51755"/>
    </source>
</evidence>
<dbReference type="SMART" id="SM00862">
    <property type="entry name" value="Trans_reg_C"/>
    <property type="match status" value="1"/>
</dbReference>
<dbReference type="InterPro" id="IPR039420">
    <property type="entry name" value="WalR-like"/>
</dbReference>
<dbReference type="PANTHER" id="PTHR48111:SF40">
    <property type="entry name" value="PHOSPHATE REGULON TRANSCRIPTIONAL REGULATORY PROTEIN PHOB"/>
    <property type="match status" value="1"/>
</dbReference>
<evidence type="ECO:0000259" key="10">
    <source>
        <dbReference type="PROSITE" id="PS50110"/>
    </source>
</evidence>
<gene>
    <name evidence="12" type="ORF">SAMN04515677_102149</name>
</gene>
<dbReference type="InterPro" id="IPR011006">
    <property type="entry name" value="CheY-like_superfamily"/>
</dbReference>
<keyword evidence="13" id="KW-1185">Reference proteome</keyword>
<reference evidence="12 13" key="1">
    <citation type="submission" date="2016-10" db="EMBL/GenBank/DDBJ databases">
        <authorList>
            <person name="de Groot N.N."/>
        </authorList>
    </citation>
    <scope>NUCLEOTIDE SEQUENCE [LARGE SCALE GENOMIC DNA]</scope>
    <source>
        <strain evidence="12 13">DSM 797</strain>
    </source>
</reference>
<dbReference type="InterPro" id="IPR001867">
    <property type="entry name" value="OmpR/PhoB-type_DNA-bd"/>
</dbReference>
<accession>A0A1G9KII4</accession>
<dbReference type="PROSITE" id="PS50110">
    <property type="entry name" value="RESPONSE_REGULATORY"/>
    <property type="match status" value="1"/>
</dbReference>
<dbReference type="Pfam" id="PF00486">
    <property type="entry name" value="Trans_reg_C"/>
    <property type="match status" value="1"/>
</dbReference>
<dbReference type="CDD" id="cd17574">
    <property type="entry name" value="REC_OmpR"/>
    <property type="match status" value="1"/>
</dbReference>
<evidence type="ECO:0000313" key="12">
    <source>
        <dbReference type="EMBL" id="SDL49203.1"/>
    </source>
</evidence>
<dbReference type="PROSITE" id="PS51755">
    <property type="entry name" value="OMPR_PHOB"/>
    <property type="match status" value="1"/>
</dbReference>
<dbReference type="GO" id="GO:0032993">
    <property type="term" value="C:protein-DNA complex"/>
    <property type="evidence" value="ECO:0007669"/>
    <property type="project" value="TreeGrafter"/>
</dbReference>
<dbReference type="STRING" id="1121325.SAMN04515677_102149"/>
<keyword evidence="2 8" id="KW-0597">Phosphoprotein</keyword>
<evidence type="ECO:0000256" key="1">
    <source>
        <dbReference type="ARBA" id="ARBA00018672"/>
    </source>
</evidence>
<dbReference type="SUPFAM" id="SSF52172">
    <property type="entry name" value="CheY-like"/>
    <property type="match status" value="1"/>
</dbReference>
<dbReference type="GO" id="GO:0000156">
    <property type="term" value="F:phosphorelay response regulator activity"/>
    <property type="evidence" value="ECO:0007669"/>
    <property type="project" value="TreeGrafter"/>
</dbReference>
<evidence type="ECO:0000256" key="2">
    <source>
        <dbReference type="ARBA" id="ARBA00022553"/>
    </source>
</evidence>
<keyword evidence="4" id="KW-0805">Transcription regulation</keyword>
<evidence type="ECO:0000256" key="4">
    <source>
        <dbReference type="ARBA" id="ARBA00023015"/>
    </source>
</evidence>
<dbReference type="CDD" id="cd00383">
    <property type="entry name" value="trans_reg_C"/>
    <property type="match status" value="1"/>
</dbReference>
<dbReference type="SMART" id="SM00448">
    <property type="entry name" value="REC"/>
    <property type="match status" value="1"/>
</dbReference>
<keyword evidence="3" id="KW-0902">Two-component regulatory system</keyword>
<name>A0A1G9KII4_9FIRM</name>
<dbReference type="Gene3D" id="3.40.50.2300">
    <property type="match status" value="1"/>
</dbReference>
<comment type="function">
    <text evidence="7">May play the central regulatory role in sporulation. It may be an element of the effector pathway responsible for the activation of sporulation genes in response to nutritional stress. Spo0A may act in concert with spo0H (a sigma factor) to control the expression of some genes that are critical to the sporulation process.</text>
</comment>
<dbReference type="AlphaFoldDB" id="A0A1G9KII4"/>
<evidence type="ECO:0000256" key="8">
    <source>
        <dbReference type="PROSITE-ProRule" id="PRU00169"/>
    </source>
</evidence>